<name>A0A6M9PQ14_9BURK</name>
<dbReference type="RefSeq" id="WP_173942841.1">
    <property type="nucleotide sequence ID" value="NZ_CBCSCD010000001.1"/>
</dbReference>
<keyword evidence="3" id="KW-1185">Reference proteome</keyword>
<sequence>MSFTDLLKHSLANLNNSFQYELRRDHGESHPRLAKVHKKITDEFTFILKPKDEVAYAAARDYLNGSLAGNPGEYEIISFVLTKPIAELGGVSVATDNEKLRALLNRYAQEFENDLIDGIFWFGVFQSYFQAQKSYYQGDSFFSSQRLIRNFLSKSWPYVMKNASFSTNWMKSIDANLHLLSESPCDMYGAEWLSGSEARVKQIKLELQIPDASWFWDEFFKSCLKTSLSQSDAKFKESIPLIISLLNRHPSYLDNGLRALLDRYRASSDIREHIELKDFALVVWKNPKLRSTGASKWIHVADPTWRMVLTWVQEANLRLFFELLKRRGVPDPHGRLNFWMQYINQITFTRLVLGDDMRRYLNSHPELKEHFKNDVESYANLSGANGESGLDAFIMEINGHLIVEFNPHGGCYVYKKSENTFNVNASSLDASTSERGLKERYYSGSSRGPDIVHREGWQFNARTYQLPAFGIFDDARAGKLTSTTTSFSIDKYF</sequence>
<dbReference type="InterPro" id="IPR028943">
    <property type="entry name" value="ZorC_EH_Signature_dom"/>
</dbReference>
<dbReference type="EMBL" id="CP028941">
    <property type="protein sequence ID" value="QKM62679.1"/>
    <property type="molecule type" value="Genomic_DNA"/>
</dbReference>
<protein>
    <recommendedName>
        <fullName evidence="1">Zorya protein ZorC EH domain-containing protein</fullName>
    </recommendedName>
</protein>
<evidence type="ECO:0000313" key="2">
    <source>
        <dbReference type="EMBL" id="QKM62679.1"/>
    </source>
</evidence>
<gene>
    <name evidence="2" type="ORF">DCO16_06190</name>
</gene>
<dbReference type="Proteomes" id="UP000500806">
    <property type="component" value="Chromosome"/>
</dbReference>
<reference evidence="2 3" key="1">
    <citation type="submission" date="2018-04" db="EMBL/GenBank/DDBJ databases">
        <title>Polynucleobacter sp. LimPoW16 genome.</title>
        <authorList>
            <person name="Hahn M.W."/>
        </authorList>
    </citation>
    <scope>NUCLEOTIDE SEQUENCE [LARGE SCALE GENOMIC DNA]</scope>
    <source>
        <strain evidence="2 3">LimPoW16</strain>
    </source>
</reference>
<evidence type="ECO:0000313" key="3">
    <source>
        <dbReference type="Proteomes" id="UP000500806"/>
    </source>
</evidence>
<dbReference type="Pfam" id="PF15611">
    <property type="entry name" value="EH_Signature"/>
    <property type="match status" value="1"/>
</dbReference>
<accession>A0A6M9PQ14</accession>
<organism evidence="2 3">
    <name type="scientific">Polynucleobacter antarcticus</name>
    <dbReference type="NCBI Taxonomy" id="1743162"/>
    <lineage>
        <taxon>Bacteria</taxon>
        <taxon>Pseudomonadati</taxon>
        <taxon>Pseudomonadota</taxon>
        <taxon>Betaproteobacteria</taxon>
        <taxon>Burkholderiales</taxon>
        <taxon>Burkholderiaceae</taxon>
        <taxon>Polynucleobacter</taxon>
    </lineage>
</organism>
<proteinExistence type="predicted"/>
<dbReference type="AlphaFoldDB" id="A0A6M9PQ14"/>
<dbReference type="KEGG" id="pani:DCO16_06190"/>
<evidence type="ECO:0000259" key="1">
    <source>
        <dbReference type="Pfam" id="PF15611"/>
    </source>
</evidence>
<feature type="domain" description="Zorya protein ZorC EH" evidence="1">
    <location>
        <begin position="124"/>
        <end position="462"/>
    </location>
</feature>